<dbReference type="Pfam" id="PF00699">
    <property type="entry name" value="Urease_beta"/>
    <property type="match status" value="1"/>
</dbReference>
<dbReference type="PANTHER" id="PTHR33569">
    <property type="entry name" value="UREASE"/>
    <property type="match status" value="1"/>
</dbReference>
<evidence type="ECO:0000256" key="2">
    <source>
        <dbReference type="ARBA" id="ARBA00047778"/>
    </source>
</evidence>
<dbReference type="InterPro" id="IPR002019">
    <property type="entry name" value="Urease_beta-like"/>
</dbReference>
<dbReference type="Proteomes" id="UP001208245">
    <property type="component" value="Unassembled WGS sequence"/>
</dbReference>
<dbReference type="PANTHER" id="PTHR33569:SF1">
    <property type="entry name" value="UREASE"/>
    <property type="match status" value="1"/>
</dbReference>
<accession>A0ABT3BN46</accession>
<proteinExistence type="inferred from homology"/>
<keyword evidence="1 3" id="KW-0378">Hydrolase</keyword>
<organism evidence="4 5">
    <name type="scientific">Ureaplasma miroungigenitalium</name>
    <dbReference type="NCBI Taxonomy" id="1042321"/>
    <lineage>
        <taxon>Bacteria</taxon>
        <taxon>Bacillati</taxon>
        <taxon>Mycoplasmatota</taxon>
        <taxon>Mycoplasmoidales</taxon>
        <taxon>Mycoplasmoidaceae</taxon>
        <taxon>Ureaplasma</taxon>
    </lineage>
</organism>
<sequence>MSGGSNQYTPGKLIPGAIKFAEGDIVVNEGRPAYKITVKNTGDRPIQVGSHFHLYETNTALIFYDENGNEDKERKVVYGRRLDISSGTAIRFEPGDKKEVSVIDFQGTREMYGVNGLVNGKLDK</sequence>
<dbReference type="EMBL" id="JAOXHL010000003">
    <property type="protein sequence ID" value="MCV3728663.1"/>
    <property type="molecule type" value="Genomic_DNA"/>
</dbReference>
<dbReference type="InterPro" id="IPR050069">
    <property type="entry name" value="Urease_subunit"/>
</dbReference>
<dbReference type="EC" id="3.5.1.5" evidence="3"/>
<comment type="pathway">
    <text evidence="3">Nitrogen metabolism; urea degradation; CO(2) and NH(3) from urea (urease route): step 1/1.</text>
</comment>
<keyword evidence="3" id="KW-0963">Cytoplasm</keyword>
<evidence type="ECO:0000313" key="5">
    <source>
        <dbReference type="Proteomes" id="UP001208245"/>
    </source>
</evidence>
<dbReference type="CDD" id="cd00407">
    <property type="entry name" value="Urease_beta"/>
    <property type="match status" value="1"/>
</dbReference>
<dbReference type="SUPFAM" id="SSF51278">
    <property type="entry name" value="Urease, beta-subunit"/>
    <property type="match status" value="1"/>
</dbReference>
<dbReference type="HAMAP" id="MF_01954">
    <property type="entry name" value="Urease_beta"/>
    <property type="match status" value="1"/>
</dbReference>
<comment type="caution">
    <text evidence="4">The sequence shown here is derived from an EMBL/GenBank/DDBJ whole genome shotgun (WGS) entry which is preliminary data.</text>
</comment>
<evidence type="ECO:0000256" key="1">
    <source>
        <dbReference type="ARBA" id="ARBA00022801"/>
    </source>
</evidence>
<dbReference type="RefSeq" id="WP_263821976.1">
    <property type="nucleotide sequence ID" value="NZ_JAOXHK010000003.1"/>
</dbReference>
<reference evidence="4 5" key="1">
    <citation type="journal article" date="2020" name="Int. J. Syst. Evol. Microbiol.">
        <title>Ureaplasma miroungigenitalium sp. nov. isolated from northern elephant seals (Mirounga angustirostris) and Ureaplasma zalophigenitalium sp. nov. isolated from California sea lions (Zalophus californianus).</title>
        <authorList>
            <person name="Volokhov D.V."/>
            <person name="Gulland F.M."/>
            <person name="Gao Y."/>
            <person name="Chizhikov V.E."/>
        </authorList>
    </citation>
    <scope>NUCLEOTIDE SEQUENCE [LARGE SCALE GENOMIC DNA]</scope>
    <source>
        <strain evidence="4 5">ES3182-GEN</strain>
    </source>
</reference>
<evidence type="ECO:0000256" key="3">
    <source>
        <dbReference type="HAMAP-Rule" id="MF_01954"/>
    </source>
</evidence>
<keyword evidence="5" id="KW-1185">Reference proteome</keyword>
<comment type="subcellular location">
    <subcellularLocation>
        <location evidence="3">Cytoplasm</location>
    </subcellularLocation>
</comment>
<dbReference type="Gene3D" id="2.10.150.10">
    <property type="entry name" value="Urease, beta subunit"/>
    <property type="match status" value="1"/>
</dbReference>
<name>A0ABT3BN46_9BACT</name>
<protein>
    <recommendedName>
        <fullName evidence="3">Urease subunit beta</fullName>
        <ecNumber evidence="3">3.5.1.5</ecNumber>
    </recommendedName>
    <alternativeName>
        <fullName evidence="3">Urea amidohydrolase subunit beta</fullName>
    </alternativeName>
</protein>
<dbReference type="GO" id="GO:0009039">
    <property type="term" value="F:urease activity"/>
    <property type="evidence" value="ECO:0007669"/>
    <property type="project" value="UniProtKB-EC"/>
</dbReference>
<dbReference type="NCBIfam" id="NF009682">
    <property type="entry name" value="PRK13203.1"/>
    <property type="match status" value="1"/>
</dbReference>
<dbReference type="NCBIfam" id="TIGR00192">
    <property type="entry name" value="urease_beta"/>
    <property type="match status" value="1"/>
</dbReference>
<comment type="similarity">
    <text evidence="3">Belongs to the urease beta subunit family.</text>
</comment>
<comment type="subunit">
    <text evidence="3">Heterotrimer of UreA (gamma), UreB (beta) and UreC (alpha) subunits. Three heterotrimers associate to form the active enzyme.</text>
</comment>
<dbReference type="InterPro" id="IPR036461">
    <property type="entry name" value="Urease_betasu_sf"/>
</dbReference>
<comment type="catalytic activity">
    <reaction evidence="2 3">
        <text>urea + 2 H2O + H(+) = hydrogencarbonate + 2 NH4(+)</text>
        <dbReference type="Rhea" id="RHEA:20557"/>
        <dbReference type="ChEBI" id="CHEBI:15377"/>
        <dbReference type="ChEBI" id="CHEBI:15378"/>
        <dbReference type="ChEBI" id="CHEBI:16199"/>
        <dbReference type="ChEBI" id="CHEBI:17544"/>
        <dbReference type="ChEBI" id="CHEBI:28938"/>
        <dbReference type="EC" id="3.5.1.5"/>
    </reaction>
</comment>
<gene>
    <name evidence="3 4" type="primary">ureB</name>
    <name evidence="4" type="ORF">OF376_02655</name>
</gene>
<evidence type="ECO:0000313" key="4">
    <source>
        <dbReference type="EMBL" id="MCV3728663.1"/>
    </source>
</evidence>